<accession>A0A7J9BVG0</accession>
<dbReference type="Proteomes" id="UP000593579">
    <property type="component" value="Unassembled WGS sequence"/>
</dbReference>
<feature type="non-terminal residue" evidence="1">
    <location>
        <position position="131"/>
    </location>
</feature>
<reference evidence="1 2" key="1">
    <citation type="journal article" date="2019" name="Genome Biol. Evol.">
        <title>Insights into the evolution of the New World diploid cottons (Gossypium, subgenus Houzingenia) based on genome sequencing.</title>
        <authorList>
            <person name="Grover C.E."/>
            <person name="Arick M.A. 2nd"/>
            <person name="Thrash A."/>
            <person name="Conover J.L."/>
            <person name="Sanders W.S."/>
            <person name="Peterson D.G."/>
            <person name="Frelichowski J.E."/>
            <person name="Scheffler J.A."/>
            <person name="Scheffler B.E."/>
            <person name="Wendel J.F."/>
        </authorList>
    </citation>
    <scope>NUCLEOTIDE SEQUENCE [LARGE SCALE GENOMIC DNA]</scope>
    <source>
        <strain evidence="1">5</strain>
        <tissue evidence="1">Leaf</tissue>
    </source>
</reference>
<organism evidence="1 2">
    <name type="scientific">Gossypium gossypioides</name>
    <name type="common">Mexican cotton</name>
    <name type="synonym">Selera gossypioides</name>
    <dbReference type="NCBI Taxonomy" id="34282"/>
    <lineage>
        <taxon>Eukaryota</taxon>
        <taxon>Viridiplantae</taxon>
        <taxon>Streptophyta</taxon>
        <taxon>Embryophyta</taxon>
        <taxon>Tracheophyta</taxon>
        <taxon>Spermatophyta</taxon>
        <taxon>Magnoliopsida</taxon>
        <taxon>eudicotyledons</taxon>
        <taxon>Gunneridae</taxon>
        <taxon>Pentapetalae</taxon>
        <taxon>rosids</taxon>
        <taxon>malvids</taxon>
        <taxon>Malvales</taxon>
        <taxon>Malvaceae</taxon>
        <taxon>Malvoideae</taxon>
        <taxon>Gossypium</taxon>
    </lineage>
</organism>
<feature type="non-terminal residue" evidence="1">
    <location>
        <position position="1"/>
    </location>
</feature>
<proteinExistence type="predicted"/>
<evidence type="ECO:0000313" key="2">
    <source>
        <dbReference type="Proteomes" id="UP000593579"/>
    </source>
</evidence>
<sequence length="131" mass="14284">GVTAGSEIAVSYSSRTTKAWCGAKEIVKVSHSWANQCIATFKGGIAVRPTSRAEMGILDGVVLAQGKQHNRVLVQADNMRVIESVNESLLKGSNSPLIRLILQHLQNKEVWSIKYVPIDENLEVDSITKLA</sequence>
<evidence type="ECO:0000313" key="1">
    <source>
        <dbReference type="EMBL" id="MBA0740182.1"/>
    </source>
</evidence>
<dbReference type="OrthoDB" id="1112108at2759"/>
<gene>
    <name evidence="1" type="ORF">Gogos_013403</name>
</gene>
<keyword evidence="2" id="KW-1185">Reference proteome</keyword>
<protein>
    <recommendedName>
        <fullName evidence="3">RNase H type-1 domain-containing protein</fullName>
    </recommendedName>
</protein>
<dbReference type="EMBL" id="JABEZY010000006">
    <property type="protein sequence ID" value="MBA0740182.1"/>
    <property type="molecule type" value="Genomic_DNA"/>
</dbReference>
<dbReference type="AlphaFoldDB" id="A0A7J9BVG0"/>
<comment type="caution">
    <text evidence="1">The sequence shown here is derived from an EMBL/GenBank/DDBJ whole genome shotgun (WGS) entry which is preliminary data.</text>
</comment>
<name>A0A7J9BVG0_GOSGO</name>
<evidence type="ECO:0008006" key="3">
    <source>
        <dbReference type="Google" id="ProtNLM"/>
    </source>
</evidence>